<evidence type="ECO:0000313" key="3">
    <source>
        <dbReference type="Proteomes" id="UP000478008"/>
    </source>
</evidence>
<feature type="region of interest" description="Disordered" evidence="1">
    <location>
        <begin position="399"/>
        <end position="514"/>
    </location>
</feature>
<dbReference type="GO" id="GO:0008289">
    <property type="term" value="F:lipid binding"/>
    <property type="evidence" value="ECO:0007669"/>
    <property type="project" value="TreeGrafter"/>
</dbReference>
<proteinExistence type="predicted"/>
<feature type="compositionally biased region" description="Low complexity" evidence="1">
    <location>
        <begin position="489"/>
        <end position="514"/>
    </location>
</feature>
<dbReference type="GO" id="GO:0097320">
    <property type="term" value="P:plasma membrane tubulation"/>
    <property type="evidence" value="ECO:0007669"/>
    <property type="project" value="TreeGrafter"/>
</dbReference>
<gene>
    <name evidence="2" type="ORF">DEBR0S1_14400G</name>
</gene>
<organism evidence="2 3">
    <name type="scientific">Dekkera bruxellensis</name>
    <name type="common">Brettanomyces custersii</name>
    <dbReference type="NCBI Taxonomy" id="5007"/>
    <lineage>
        <taxon>Eukaryota</taxon>
        <taxon>Fungi</taxon>
        <taxon>Dikarya</taxon>
        <taxon>Ascomycota</taxon>
        <taxon>Saccharomycotina</taxon>
        <taxon>Pichiomycetes</taxon>
        <taxon>Pichiales</taxon>
        <taxon>Pichiaceae</taxon>
        <taxon>Brettanomyces</taxon>
    </lineage>
</organism>
<feature type="compositionally biased region" description="Polar residues" evidence="1">
    <location>
        <begin position="403"/>
        <end position="419"/>
    </location>
</feature>
<dbReference type="InterPro" id="IPR046982">
    <property type="entry name" value="BIN3/RVS161-like"/>
</dbReference>
<dbReference type="InterPro" id="IPR027267">
    <property type="entry name" value="AH/BAR_dom_sf"/>
</dbReference>
<sequence>MSLRGLGKALYRTPHKLFGSKSDEDFQMSAWENDISTAMAGLDYINLQTKNWKKYWIDTATTLSNVLGILSDVHDSLDAKSQKDQKQAEKEGNAHFGKPLNLANKKENTGESNRTTSDEQFTYITQHELKEAQRVAKIVFTNVEGMVDAEYKGIEIRCLEMKENLKSVAKLITKRNHKKMDYDMSFNNVEKAVVSRGSDKVEKDMSKLEHSQNKMQRAKEIFNNLDVKVRMVVPPVLEVLSEFMNKLTLKFYFANVRTMDFMRTTVRRFAQSQGLLSRADSRLTYKMIIEEFTGSYTAGQSKLQDLELLKYYKDMKEKNLMDKAVSGAGTVAGIVVNETADITGTLYAKASKTGQKINLRKLKIENPVRPYRGESGIFQSATDPIQFELQSMRNEEKMLYDEASSSATEISDSLDQNTKAVPPPVPERDFSTRPSSISSLKDENDWLRPLSLHKNVEKREAERKKAEQTAAGKTAESPSSKTPSSGKFDTVSTDTSSTNTDPNSSVLSSLSTSENSETAKYASVKLAEIRRKVKNVFTTPEILSSPVTFHQDEYRHSVRYCRDLVQASSTISAHLFQQLEMDTSV</sequence>
<evidence type="ECO:0000313" key="2">
    <source>
        <dbReference type="EMBL" id="VUG16344.1"/>
    </source>
</evidence>
<keyword evidence="3" id="KW-1185">Reference proteome</keyword>
<feature type="region of interest" description="Disordered" evidence="1">
    <location>
        <begin position="80"/>
        <end position="116"/>
    </location>
</feature>
<reference evidence="2 3" key="1">
    <citation type="submission" date="2019-07" db="EMBL/GenBank/DDBJ databases">
        <authorList>
            <person name="Friedrich A."/>
            <person name="Schacherer J."/>
        </authorList>
    </citation>
    <scope>NUCLEOTIDE SEQUENCE [LARGE SCALE GENOMIC DNA]</scope>
</reference>
<dbReference type="PANTHER" id="PTHR47174">
    <property type="entry name" value="BRIDGING INTEGRATOR 3"/>
    <property type="match status" value="1"/>
</dbReference>
<dbReference type="Gene3D" id="1.20.1270.60">
    <property type="entry name" value="Arfaptin homology (AH) domain/BAR domain"/>
    <property type="match status" value="1"/>
</dbReference>
<dbReference type="PANTHER" id="PTHR47174:SF1">
    <property type="entry name" value="REDUCED VIABILITY UPON STARVATION PROTEIN 167"/>
    <property type="match status" value="1"/>
</dbReference>
<dbReference type="SUPFAM" id="SSF103657">
    <property type="entry name" value="BAR/IMD domain-like"/>
    <property type="match status" value="1"/>
</dbReference>
<dbReference type="GO" id="GO:1990528">
    <property type="term" value="C:Rvs161p-Rvs167p complex"/>
    <property type="evidence" value="ECO:0007669"/>
    <property type="project" value="TreeGrafter"/>
</dbReference>
<feature type="compositionally biased region" description="Basic and acidic residues" evidence="1">
    <location>
        <begin position="454"/>
        <end position="467"/>
    </location>
</feature>
<dbReference type="GO" id="GO:0031097">
    <property type="term" value="C:medial cortex"/>
    <property type="evidence" value="ECO:0007669"/>
    <property type="project" value="TreeGrafter"/>
</dbReference>
<feature type="compositionally biased region" description="Polar residues" evidence="1">
    <location>
        <begin position="476"/>
        <end position="487"/>
    </location>
</feature>
<evidence type="ECO:0000256" key="1">
    <source>
        <dbReference type="SAM" id="MobiDB-lite"/>
    </source>
</evidence>
<dbReference type="GO" id="GO:0043332">
    <property type="term" value="C:mating projection tip"/>
    <property type="evidence" value="ECO:0007669"/>
    <property type="project" value="TreeGrafter"/>
</dbReference>
<dbReference type="EMBL" id="CABFWN010000001">
    <property type="protein sequence ID" value="VUG16344.1"/>
    <property type="molecule type" value="Genomic_DNA"/>
</dbReference>
<dbReference type="GO" id="GO:0051666">
    <property type="term" value="P:actin cortical patch localization"/>
    <property type="evidence" value="ECO:0007669"/>
    <property type="project" value="InterPro"/>
</dbReference>
<name>A0A7D9GZJ8_DEKBR</name>
<dbReference type="Proteomes" id="UP000478008">
    <property type="component" value="Unassembled WGS sequence"/>
</dbReference>
<accession>A0A7D9GZJ8</accession>
<dbReference type="AlphaFoldDB" id="A0A7D9GZJ8"/>
<dbReference type="GO" id="GO:0030479">
    <property type="term" value="C:actin cortical patch"/>
    <property type="evidence" value="ECO:0007669"/>
    <property type="project" value="TreeGrafter"/>
</dbReference>
<protein>
    <submittedName>
        <fullName evidence="2">DEBR0S1_14400g1_1</fullName>
    </submittedName>
</protein>
<feature type="compositionally biased region" description="Basic and acidic residues" evidence="1">
    <location>
        <begin position="80"/>
        <end position="93"/>
    </location>
</feature>
<dbReference type="GO" id="GO:0006897">
    <property type="term" value="P:endocytosis"/>
    <property type="evidence" value="ECO:0007669"/>
    <property type="project" value="InterPro"/>
</dbReference>